<evidence type="ECO:0000256" key="3">
    <source>
        <dbReference type="ARBA" id="ARBA00022475"/>
    </source>
</evidence>
<comment type="caution">
    <text evidence="10">The sequence shown here is derived from an EMBL/GenBank/DDBJ whole genome shotgun (WGS) entry which is preliminary data.</text>
</comment>
<feature type="transmembrane region" description="Helical" evidence="9">
    <location>
        <begin position="334"/>
        <end position="353"/>
    </location>
</feature>
<feature type="transmembrane region" description="Helical" evidence="9">
    <location>
        <begin position="464"/>
        <end position="487"/>
    </location>
</feature>
<name>A0A9X0W5T4_9GAMM</name>
<feature type="transmembrane region" description="Helical" evidence="9">
    <location>
        <begin position="12"/>
        <end position="29"/>
    </location>
</feature>
<feature type="region of interest" description="Disordered" evidence="8">
    <location>
        <begin position="1022"/>
        <end position="1047"/>
    </location>
</feature>
<dbReference type="InterPro" id="IPR027463">
    <property type="entry name" value="AcrB_DN_DC_subdom"/>
</dbReference>
<keyword evidence="11" id="KW-1185">Reference proteome</keyword>
<evidence type="ECO:0000256" key="4">
    <source>
        <dbReference type="ARBA" id="ARBA00022519"/>
    </source>
</evidence>
<dbReference type="PANTHER" id="PTHR32063:SF14">
    <property type="entry name" value="BLL4319 PROTEIN"/>
    <property type="match status" value="1"/>
</dbReference>
<sequence length="1047" mass="114275">MILSDLAVTRPVFASVLSLLLVAFGLVAFDRLPLREYPDIDPPVVSVETVYPGAAASVVETRITQLIEDRIAGVEGIERIESTSEDGESKITIEFKIGRDIDGAANDVRDRVSGVLDQLPIEAEPPDIQKVDSSDDVIMWLNLASEKMTVPELTDYARRYLVDRFSVLDGVARVRVGGSQTYAMRVWIDRNALAARGLTVADVEQALRAENIELPAGGVESIDRQFSVRTERSFRTAADFARLVIARGDDGYLVRLGDVARVERGTEEDRTLFRGNGTPMVGLGIIKQSTANTIAVADAAKTEMARVNPTLPQGMQIFQSYDTSVFVKDAIGEVYKTLAIAIVLVVLVIFLFLGSVRAMLVPAVTVPVSLIATFSVLLALGFTVNILTLLALVLAIGLVVDDAIVVLENIHRRMEQYGETRLVAAYRGTRQVGFAVIATTIVLIAVFVPIAFLQGDIGRLFSEFALTMAAAVSFSTFVALTLSPMLASKVLPESHQRVSLTAGVDWAFERLRAGYTRVLAFFLRQRWLIVLLLIVTLGLAWWLFQQLPKEYAPSEDRGAFFVLVNGPEGASFSYMEEYMDEIERRLLPYAESGEAIRVLVRAPRAFGNTEVFNSGIVIMVMAPFGERRPSQVVMNEIRAKLGDLPGVRAFPVMRQGFGSRIQKPVQFVIGGGTYEELAAWRDTLVAEIEQDNPGLQGLDWDYKETKPQLRVEIDYDRAADLGVTVETIGRTLETMLGSRRVTTYLDAGEEYDVIVEGERDEQRTPASLSNLYVRSQQTGELIPLSNLVRVNETAESKSLNRFNRVRAITLEANLADELPLGEALAYLNALAAEHLPEQAIIDYKGQSADFQDSSQGILFVFLLGIAVVYLVLAAQFESWVHPLVIMLTVPLAMAGALLGLWLTGQSLNIYSQIGLIMLVGLAAKNGILIVEFANQLRDEGKDFDAALLEAADVRLRPIIMTGITTAAGSIPLLLSSGAGAETRTVIGTVILSGVLAATLFTLFVVPVAYSALARGTQSPGAVERRLAEEESAQEQAQPAAVPPPHAH</sequence>
<evidence type="ECO:0000256" key="8">
    <source>
        <dbReference type="SAM" id="MobiDB-lite"/>
    </source>
</evidence>
<proteinExistence type="predicted"/>
<gene>
    <name evidence="10" type="ORF">CKO42_02605</name>
</gene>
<feature type="transmembrane region" description="Helical" evidence="9">
    <location>
        <begin position="909"/>
        <end position="934"/>
    </location>
</feature>
<reference evidence="10 11" key="1">
    <citation type="journal article" date="2020" name="Microorganisms">
        <title>Osmotic Adaptation and Compatible Solute Biosynthesis of Phototrophic Bacteria as Revealed from Genome Analyses.</title>
        <authorList>
            <person name="Imhoff J.F."/>
            <person name="Rahn T."/>
            <person name="Kunzel S."/>
            <person name="Keller A."/>
            <person name="Neulinger S.C."/>
        </authorList>
    </citation>
    <scope>NUCLEOTIDE SEQUENCE [LARGE SCALE GENOMIC DNA]</scope>
    <source>
        <strain evidence="10 11">DSM 25653</strain>
    </source>
</reference>
<evidence type="ECO:0000313" key="11">
    <source>
        <dbReference type="Proteomes" id="UP001138768"/>
    </source>
</evidence>
<feature type="transmembrane region" description="Helical" evidence="9">
    <location>
        <begin position="360"/>
        <end position="380"/>
    </location>
</feature>
<accession>A0A9X0W5T4</accession>
<dbReference type="GO" id="GO:0042910">
    <property type="term" value="F:xenobiotic transmembrane transporter activity"/>
    <property type="evidence" value="ECO:0007669"/>
    <property type="project" value="TreeGrafter"/>
</dbReference>
<dbReference type="RefSeq" id="WP_200238235.1">
    <property type="nucleotide sequence ID" value="NZ_NRRY01000003.1"/>
</dbReference>
<dbReference type="Gene3D" id="1.20.1640.10">
    <property type="entry name" value="Multidrug efflux transporter AcrB transmembrane domain"/>
    <property type="match status" value="2"/>
</dbReference>
<evidence type="ECO:0000256" key="7">
    <source>
        <dbReference type="ARBA" id="ARBA00023136"/>
    </source>
</evidence>
<feature type="transmembrane region" description="Helical" evidence="9">
    <location>
        <begin position="856"/>
        <end position="876"/>
    </location>
</feature>
<keyword evidence="7 9" id="KW-0472">Membrane</keyword>
<feature type="transmembrane region" description="Helical" evidence="9">
    <location>
        <begin position="883"/>
        <end position="903"/>
    </location>
</feature>
<dbReference type="InterPro" id="IPR001036">
    <property type="entry name" value="Acrflvin-R"/>
</dbReference>
<comment type="subcellular location">
    <subcellularLocation>
        <location evidence="1">Cell inner membrane</location>
        <topology evidence="1">Multi-pass membrane protein</topology>
    </subcellularLocation>
</comment>
<dbReference type="SUPFAM" id="SSF82866">
    <property type="entry name" value="Multidrug efflux transporter AcrB transmembrane domain"/>
    <property type="match status" value="2"/>
</dbReference>
<dbReference type="Pfam" id="PF00873">
    <property type="entry name" value="ACR_tran"/>
    <property type="match status" value="1"/>
</dbReference>
<dbReference type="Gene3D" id="3.30.2090.10">
    <property type="entry name" value="Multidrug efflux transporter AcrB TolC docking domain, DN and DC subdomains"/>
    <property type="match status" value="2"/>
</dbReference>
<feature type="transmembrane region" description="Helical" evidence="9">
    <location>
        <begin position="527"/>
        <end position="544"/>
    </location>
</feature>
<feature type="transmembrane region" description="Helical" evidence="9">
    <location>
        <begin position="955"/>
        <end position="974"/>
    </location>
</feature>
<evidence type="ECO:0000313" key="10">
    <source>
        <dbReference type="EMBL" id="MBK1617361.1"/>
    </source>
</evidence>
<dbReference type="SUPFAM" id="SSF82693">
    <property type="entry name" value="Multidrug efflux transporter AcrB pore domain, PN1, PN2, PC1 and PC2 subdomains"/>
    <property type="match status" value="3"/>
</dbReference>
<feature type="transmembrane region" description="Helical" evidence="9">
    <location>
        <begin position="986"/>
        <end position="1009"/>
    </location>
</feature>
<dbReference type="Gene3D" id="3.30.70.1320">
    <property type="entry name" value="Multidrug efflux transporter AcrB pore domain like"/>
    <property type="match status" value="1"/>
</dbReference>
<dbReference type="Gene3D" id="3.30.70.1430">
    <property type="entry name" value="Multidrug efflux transporter AcrB pore domain"/>
    <property type="match status" value="2"/>
</dbReference>
<protein>
    <submittedName>
        <fullName evidence="10">Multidrug transporter AcrB</fullName>
    </submittedName>
</protein>
<keyword evidence="4" id="KW-0997">Cell inner membrane</keyword>
<feature type="transmembrane region" description="Helical" evidence="9">
    <location>
        <begin position="432"/>
        <end position="452"/>
    </location>
</feature>
<organism evidence="10 11">
    <name type="scientific">Lamprobacter modestohalophilus</name>
    <dbReference type="NCBI Taxonomy" id="1064514"/>
    <lineage>
        <taxon>Bacteria</taxon>
        <taxon>Pseudomonadati</taxon>
        <taxon>Pseudomonadota</taxon>
        <taxon>Gammaproteobacteria</taxon>
        <taxon>Chromatiales</taxon>
        <taxon>Chromatiaceae</taxon>
        <taxon>Lamprobacter</taxon>
    </lineage>
</organism>
<dbReference type="FunFam" id="1.20.1640.10:FF:000001">
    <property type="entry name" value="Efflux pump membrane transporter"/>
    <property type="match status" value="1"/>
</dbReference>
<dbReference type="SUPFAM" id="SSF82714">
    <property type="entry name" value="Multidrug efflux transporter AcrB TolC docking domain, DN and DC subdomains"/>
    <property type="match status" value="2"/>
</dbReference>
<dbReference type="PANTHER" id="PTHR32063">
    <property type="match status" value="1"/>
</dbReference>
<feature type="transmembrane region" description="Helical" evidence="9">
    <location>
        <begin position="386"/>
        <end position="411"/>
    </location>
</feature>
<keyword evidence="3" id="KW-1003">Cell membrane</keyword>
<keyword evidence="2" id="KW-0813">Transport</keyword>
<dbReference type="EMBL" id="NRRY01000003">
    <property type="protein sequence ID" value="MBK1617361.1"/>
    <property type="molecule type" value="Genomic_DNA"/>
</dbReference>
<dbReference type="Proteomes" id="UP001138768">
    <property type="component" value="Unassembled WGS sequence"/>
</dbReference>
<dbReference type="GO" id="GO:0005886">
    <property type="term" value="C:plasma membrane"/>
    <property type="evidence" value="ECO:0007669"/>
    <property type="project" value="UniProtKB-SubCell"/>
</dbReference>
<keyword evidence="6 9" id="KW-1133">Transmembrane helix</keyword>
<evidence type="ECO:0000256" key="2">
    <source>
        <dbReference type="ARBA" id="ARBA00022448"/>
    </source>
</evidence>
<evidence type="ECO:0000256" key="9">
    <source>
        <dbReference type="SAM" id="Phobius"/>
    </source>
</evidence>
<keyword evidence="5 9" id="KW-0812">Transmembrane</keyword>
<evidence type="ECO:0000256" key="1">
    <source>
        <dbReference type="ARBA" id="ARBA00004429"/>
    </source>
</evidence>
<evidence type="ECO:0000256" key="5">
    <source>
        <dbReference type="ARBA" id="ARBA00022692"/>
    </source>
</evidence>
<evidence type="ECO:0000256" key="6">
    <source>
        <dbReference type="ARBA" id="ARBA00022989"/>
    </source>
</evidence>
<dbReference type="Gene3D" id="3.30.70.1440">
    <property type="entry name" value="Multidrug efflux transporter AcrB pore domain"/>
    <property type="match status" value="1"/>
</dbReference>
<dbReference type="AlphaFoldDB" id="A0A9X0W5T4"/>
<dbReference type="PRINTS" id="PR00702">
    <property type="entry name" value="ACRIFLAVINRP"/>
</dbReference>